<dbReference type="InterPro" id="IPR003661">
    <property type="entry name" value="HisK_dim/P_dom"/>
</dbReference>
<evidence type="ECO:0000259" key="11">
    <source>
        <dbReference type="PROSITE" id="PS50109"/>
    </source>
</evidence>
<dbReference type="InterPro" id="IPR036097">
    <property type="entry name" value="HisK_dim/P_sf"/>
</dbReference>
<protein>
    <recommendedName>
        <fullName evidence="3">histidine kinase</fullName>
        <ecNumber evidence="3">2.7.13.3</ecNumber>
    </recommendedName>
</protein>
<dbReference type="Pfam" id="PF00672">
    <property type="entry name" value="HAMP"/>
    <property type="match status" value="1"/>
</dbReference>
<dbReference type="PROSITE" id="PS50885">
    <property type="entry name" value="HAMP"/>
    <property type="match status" value="1"/>
</dbReference>
<dbReference type="GO" id="GO:0005886">
    <property type="term" value="C:plasma membrane"/>
    <property type="evidence" value="ECO:0007669"/>
    <property type="project" value="UniProtKB-SubCell"/>
</dbReference>
<dbReference type="Gene3D" id="1.10.287.130">
    <property type="match status" value="1"/>
</dbReference>
<dbReference type="InterPro" id="IPR005467">
    <property type="entry name" value="His_kinase_dom"/>
</dbReference>
<evidence type="ECO:0000256" key="3">
    <source>
        <dbReference type="ARBA" id="ARBA00012438"/>
    </source>
</evidence>
<dbReference type="SUPFAM" id="SSF55874">
    <property type="entry name" value="ATPase domain of HSP90 chaperone/DNA topoisomerase II/histidine kinase"/>
    <property type="match status" value="1"/>
</dbReference>
<dbReference type="CDD" id="cd00082">
    <property type="entry name" value="HisKA"/>
    <property type="match status" value="1"/>
</dbReference>
<dbReference type="InterPro" id="IPR003594">
    <property type="entry name" value="HATPase_dom"/>
</dbReference>
<evidence type="ECO:0000256" key="4">
    <source>
        <dbReference type="ARBA" id="ARBA00022475"/>
    </source>
</evidence>
<feature type="domain" description="HAMP" evidence="12">
    <location>
        <begin position="61"/>
        <end position="113"/>
    </location>
</feature>
<dbReference type="SMART" id="SM00388">
    <property type="entry name" value="HisKA"/>
    <property type="match status" value="1"/>
</dbReference>
<dbReference type="SUPFAM" id="SSF158472">
    <property type="entry name" value="HAMP domain-like"/>
    <property type="match status" value="1"/>
</dbReference>
<dbReference type="InterPro" id="IPR003660">
    <property type="entry name" value="HAMP_dom"/>
</dbReference>
<organism evidence="13 14">
    <name type="scientific">Dokdonella immobilis</name>
    <dbReference type="NCBI Taxonomy" id="578942"/>
    <lineage>
        <taxon>Bacteria</taxon>
        <taxon>Pseudomonadati</taxon>
        <taxon>Pseudomonadota</taxon>
        <taxon>Gammaproteobacteria</taxon>
        <taxon>Lysobacterales</taxon>
        <taxon>Rhodanobacteraceae</taxon>
        <taxon>Dokdonella</taxon>
    </lineage>
</organism>
<reference evidence="13 14" key="1">
    <citation type="submission" date="2016-10" db="EMBL/GenBank/DDBJ databases">
        <authorList>
            <person name="de Groot N.N."/>
        </authorList>
    </citation>
    <scope>NUCLEOTIDE SEQUENCE [LARGE SCALE GENOMIC DNA]</scope>
    <source>
        <strain evidence="13 14">CGMCC 1.7659</strain>
    </source>
</reference>
<accession>A0A1I4VA19</accession>
<dbReference type="Pfam" id="PF02518">
    <property type="entry name" value="HATPase_c"/>
    <property type="match status" value="1"/>
</dbReference>
<dbReference type="EMBL" id="FOVF01000001">
    <property type="protein sequence ID" value="SFM97870.1"/>
    <property type="molecule type" value="Genomic_DNA"/>
</dbReference>
<feature type="transmembrane region" description="Helical" evidence="10">
    <location>
        <begin position="39"/>
        <end position="60"/>
    </location>
</feature>
<name>A0A1I4VA19_9GAMM</name>
<comment type="catalytic activity">
    <reaction evidence="1">
        <text>ATP + protein L-histidine = ADP + protein N-phospho-L-histidine.</text>
        <dbReference type="EC" id="2.7.13.3"/>
    </reaction>
</comment>
<dbReference type="AlphaFoldDB" id="A0A1I4VA19"/>
<dbReference type="EC" id="2.7.13.3" evidence="3"/>
<keyword evidence="10" id="KW-1133">Transmembrane helix</keyword>
<evidence type="ECO:0000259" key="12">
    <source>
        <dbReference type="PROSITE" id="PS50885"/>
    </source>
</evidence>
<dbReference type="STRING" id="578942.SAMN05216289_101244"/>
<dbReference type="PANTHER" id="PTHR44936">
    <property type="entry name" value="SENSOR PROTEIN CREC"/>
    <property type="match status" value="1"/>
</dbReference>
<dbReference type="PROSITE" id="PS50109">
    <property type="entry name" value="HIS_KIN"/>
    <property type="match status" value="1"/>
</dbReference>
<dbReference type="InterPro" id="IPR004358">
    <property type="entry name" value="Sig_transdc_His_kin-like_C"/>
</dbReference>
<evidence type="ECO:0000256" key="5">
    <source>
        <dbReference type="ARBA" id="ARBA00022553"/>
    </source>
</evidence>
<evidence type="ECO:0000256" key="7">
    <source>
        <dbReference type="ARBA" id="ARBA00022741"/>
    </source>
</evidence>
<evidence type="ECO:0000256" key="8">
    <source>
        <dbReference type="ARBA" id="ARBA00022777"/>
    </source>
</evidence>
<keyword evidence="4" id="KW-1003">Cell membrane</keyword>
<keyword evidence="6" id="KW-0808">Transferase</keyword>
<dbReference type="GO" id="GO:0000155">
    <property type="term" value="F:phosphorelay sensor kinase activity"/>
    <property type="evidence" value="ECO:0007669"/>
    <property type="project" value="InterPro"/>
</dbReference>
<gene>
    <name evidence="13" type="ORF">SAMN05216289_101244</name>
</gene>
<keyword evidence="9" id="KW-0067">ATP-binding</keyword>
<keyword evidence="10" id="KW-0472">Membrane</keyword>
<dbReference type="Proteomes" id="UP000198575">
    <property type="component" value="Unassembled WGS sequence"/>
</dbReference>
<dbReference type="CDD" id="cd06225">
    <property type="entry name" value="HAMP"/>
    <property type="match status" value="1"/>
</dbReference>
<dbReference type="InterPro" id="IPR050980">
    <property type="entry name" value="2C_sensor_his_kinase"/>
</dbReference>
<dbReference type="RefSeq" id="WP_217647781.1">
    <property type="nucleotide sequence ID" value="NZ_FOVF01000001.1"/>
</dbReference>
<dbReference type="SMART" id="SM00304">
    <property type="entry name" value="HAMP"/>
    <property type="match status" value="1"/>
</dbReference>
<dbReference type="SMART" id="SM00387">
    <property type="entry name" value="HATPase_c"/>
    <property type="match status" value="1"/>
</dbReference>
<evidence type="ECO:0000313" key="13">
    <source>
        <dbReference type="EMBL" id="SFM97870.1"/>
    </source>
</evidence>
<evidence type="ECO:0000256" key="6">
    <source>
        <dbReference type="ARBA" id="ARBA00022679"/>
    </source>
</evidence>
<feature type="domain" description="Histidine kinase" evidence="11">
    <location>
        <begin position="121"/>
        <end position="326"/>
    </location>
</feature>
<dbReference type="InterPro" id="IPR036890">
    <property type="entry name" value="HATPase_C_sf"/>
</dbReference>
<dbReference type="GO" id="GO:0005524">
    <property type="term" value="F:ATP binding"/>
    <property type="evidence" value="ECO:0007669"/>
    <property type="project" value="UniProtKB-KW"/>
</dbReference>
<keyword evidence="10" id="KW-0812">Transmembrane</keyword>
<evidence type="ECO:0000256" key="2">
    <source>
        <dbReference type="ARBA" id="ARBA00004651"/>
    </source>
</evidence>
<dbReference type="Gene3D" id="3.30.565.10">
    <property type="entry name" value="Histidine kinase-like ATPase, C-terminal domain"/>
    <property type="match status" value="1"/>
</dbReference>
<keyword evidence="5" id="KW-0597">Phosphoprotein</keyword>
<keyword evidence="14" id="KW-1185">Reference proteome</keyword>
<proteinExistence type="predicted"/>
<evidence type="ECO:0000256" key="9">
    <source>
        <dbReference type="ARBA" id="ARBA00022840"/>
    </source>
</evidence>
<dbReference type="SUPFAM" id="SSF47384">
    <property type="entry name" value="Homodimeric domain of signal transducing histidine kinase"/>
    <property type="match status" value="1"/>
</dbReference>
<keyword evidence="7" id="KW-0547">Nucleotide-binding</keyword>
<dbReference type="CDD" id="cd00075">
    <property type="entry name" value="HATPase"/>
    <property type="match status" value="1"/>
</dbReference>
<dbReference type="PRINTS" id="PR00344">
    <property type="entry name" value="BCTRLSENSOR"/>
</dbReference>
<comment type="subcellular location">
    <subcellularLocation>
        <location evidence="2">Cell membrane</location>
        <topology evidence="2">Multi-pass membrane protein</topology>
    </subcellularLocation>
</comment>
<dbReference type="PANTHER" id="PTHR44936:SF10">
    <property type="entry name" value="SENSOR PROTEIN RSTB"/>
    <property type="match status" value="1"/>
</dbReference>
<evidence type="ECO:0000313" key="14">
    <source>
        <dbReference type="Proteomes" id="UP000198575"/>
    </source>
</evidence>
<evidence type="ECO:0000256" key="1">
    <source>
        <dbReference type="ARBA" id="ARBA00000085"/>
    </source>
</evidence>
<dbReference type="Pfam" id="PF00512">
    <property type="entry name" value="HisKA"/>
    <property type="match status" value="1"/>
</dbReference>
<sequence length="341" mass="37511">MRRFPLFRRFYLVLVAALILFAIVGVTMRHTMAEPLPLPLWALLFVLMAMFIGLGSYPFVRRLTRRLSRLQQSVAAFGRGELGVRAVVEGGDEIAELAEGFNLAADRIETLVAAHKRLLANASHELRTPLTRIRMGIELLGSADDQRRSGLALDLRELDDLIEEILLASRLEALPATDGAVEELDLLALVAEECARFGQVDLDYPISDGGRHAQWLQGNQRLLRRLVRNLLENAHRHGAPPISVHLCVDGESLQLRITDAGPGVDEADRERVFEPFFRAGTAEENIGSGLGLSLVRQIARHHGGDVHCRGRPGGGSEFVVQLPRSLPGASHGEDDSALRSE</sequence>
<evidence type="ECO:0000256" key="10">
    <source>
        <dbReference type="SAM" id="Phobius"/>
    </source>
</evidence>
<keyword evidence="8 13" id="KW-0418">Kinase</keyword>